<dbReference type="SUPFAM" id="SSF46565">
    <property type="entry name" value="Chaperone J-domain"/>
    <property type="match status" value="1"/>
</dbReference>
<keyword evidence="7 11" id="KW-0472">Membrane</keyword>
<evidence type="ECO:0000256" key="5">
    <source>
        <dbReference type="ARBA" id="ARBA00022853"/>
    </source>
</evidence>
<keyword evidence="17" id="KW-1185">Reference proteome</keyword>
<evidence type="ECO:0000256" key="4">
    <source>
        <dbReference type="ARBA" id="ARBA00022729"/>
    </source>
</evidence>
<dbReference type="SMART" id="SM00717">
    <property type="entry name" value="SANT"/>
    <property type="match status" value="2"/>
</dbReference>
<dbReference type="InterPro" id="IPR036869">
    <property type="entry name" value="J_dom_sf"/>
</dbReference>
<feature type="transmembrane region" description="Helical" evidence="11">
    <location>
        <begin position="125"/>
        <end position="145"/>
    </location>
</feature>
<dbReference type="SUPFAM" id="SSF46689">
    <property type="entry name" value="Homeodomain-like"/>
    <property type="match status" value="2"/>
</dbReference>
<evidence type="ECO:0000256" key="9">
    <source>
        <dbReference type="SAM" id="Coils"/>
    </source>
</evidence>
<dbReference type="GO" id="GO:0005829">
    <property type="term" value="C:cytosol"/>
    <property type="evidence" value="ECO:0007669"/>
    <property type="project" value="UniProtKB-SubCell"/>
</dbReference>
<feature type="domain" description="Myb-like" evidence="14">
    <location>
        <begin position="443"/>
        <end position="489"/>
    </location>
</feature>
<dbReference type="Gene3D" id="1.10.287.110">
    <property type="entry name" value="DnaJ domain"/>
    <property type="match status" value="1"/>
</dbReference>
<dbReference type="OrthoDB" id="10250354at2759"/>
<keyword evidence="3 11" id="KW-0812">Transmembrane</keyword>
<feature type="region of interest" description="Disordered" evidence="10">
    <location>
        <begin position="221"/>
        <end position="248"/>
    </location>
</feature>
<dbReference type="GO" id="GO:0006325">
    <property type="term" value="P:chromatin organization"/>
    <property type="evidence" value="ECO:0007669"/>
    <property type="project" value="UniProtKB-KW"/>
</dbReference>
<gene>
    <name evidence="18" type="primary">LOC111111296</name>
</gene>
<dbReference type="Gene3D" id="1.10.10.60">
    <property type="entry name" value="Homeodomain-like"/>
    <property type="match status" value="2"/>
</dbReference>
<evidence type="ECO:0000259" key="16">
    <source>
        <dbReference type="PROSITE" id="PS51294"/>
    </source>
</evidence>
<evidence type="ECO:0000256" key="11">
    <source>
        <dbReference type="SAM" id="Phobius"/>
    </source>
</evidence>
<feature type="domain" description="J" evidence="13">
    <location>
        <begin position="36"/>
        <end position="100"/>
    </location>
</feature>
<dbReference type="AlphaFoldDB" id="A0A8B8BLQ1"/>
<dbReference type="PRINTS" id="PR00625">
    <property type="entry name" value="JDOMAIN"/>
</dbReference>
<dbReference type="RefSeq" id="XP_022303891.1">
    <property type="nucleotide sequence ID" value="XM_022448183.1"/>
</dbReference>
<dbReference type="InterPro" id="IPR001623">
    <property type="entry name" value="DnaJ_domain"/>
</dbReference>
<evidence type="ECO:0000256" key="12">
    <source>
        <dbReference type="SAM" id="SignalP"/>
    </source>
</evidence>
<dbReference type="GeneID" id="111111296"/>
<evidence type="ECO:0000313" key="17">
    <source>
        <dbReference type="Proteomes" id="UP000694844"/>
    </source>
</evidence>
<dbReference type="PANTHER" id="PTHR44653">
    <property type="entry name" value="DNAJ HOMOLOG SUBFAMILY C MEMBER 1"/>
    <property type="match status" value="1"/>
</dbReference>
<dbReference type="Pfam" id="PF00226">
    <property type="entry name" value="DnaJ"/>
    <property type="match status" value="1"/>
</dbReference>
<dbReference type="SMART" id="SM00271">
    <property type="entry name" value="DnaJ"/>
    <property type="match status" value="1"/>
</dbReference>
<feature type="signal peptide" evidence="12">
    <location>
        <begin position="1"/>
        <end position="18"/>
    </location>
</feature>
<dbReference type="PROSITE" id="PS00636">
    <property type="entry name" value="DNAJ_1"/>
    <property type="match status" value="1"/>
</dbReference>
<feature type="compositionally biased region" description="Basic and acidic residues" evidence="10">
    <location>
        <begin position="426"/>
        <end position="438"/>
    </location>
</feature>
<keyword evidence="4 12" id="KW-0732">Signal</keyword>
<sequence>MKLVYLLTWTILSQTVFSWDTDDLELFDLVEDVNKNFYEVLGVPMTATSAEIRKAYRRLSLVLHPDKSKEEDAEAKFRQLVGIYEVLKDEEKRKRYHLVLENGLPDWRQPIYYYRRVRKMGLAEFFAVIFVITTVGQYIVMWAVYAERKFTLSENFGEMREKARSKNRKARQQLEEQIDTLLEAEMEAVPRPQVLKLWPIQLVLALVLSVLNVPQAVRRKMEEKEERRRLEEEERKRMEEEEIQAREEKSKPRCDVALNPTTIKLAEAEAVVYNNSVKHSGEEDQEYKQIKRGEWTDEEIAKLAKAANKYPGGTPDRWRKIADMVGRTTDEVIARCQKMKDSHTMTLSTSVQGGVGKARKSQVISDEIISQKNAENDSSQLDSDSQIRKRNKTVKKTADRTLMISDIQTLKSSAKGDNSTSGEEPTCDKVEENGRIVDDSDGWNKNQQTILEWALRQYPKGVEQRWEKIAEHIPGKSKEDCVSRYKYLADLIKKKKEQSAKKES</sequence>
<name>A0A8B8BLQ1_CRAVI</name>
<evidence type="ECO:0000256" key="2">
    <source>
        <dbReference type="ARBA" id="ARBA00014469"/>
    </source>
</evidence>
<feature type="region of interest" description="Disordered" evidence="10">
    <location>
        <begin position="411"/>
        <end position="442"/>
    </location>
</feature>
<dbReference type="CDD" id="cd06257">
    <property type="entry name" value="DnaJ"/>
    <property type="match status" value="1"/>
</dbReference>
<organism evidence="17 18">
    <name type="scientific">Crassostrea virginica</name>
    <name type="common">Eastern oyster</name>
    <dbReference type="NCBI Taxonomy" id="6565"/>
    <lineage>
        <taxon>Eukaryota</taxon>
        <taxon>Metazoa</taxon>
        <taxon>Spiralia</taxon>
        <taxon>Lophotrochozoa</taxon>
        <taxon>Mollusca</taxon>
        <taxon>Bivalvia</taxon>
        <taxon>Autobranchia</taxon>
        <taxon>Pteriomorphia</taxon>
        <taxon>Ostreida</taxon>
        <taxon>Ostreoidea</taxon>
        <taxon>Ostreidae</taxon>
        <taxon>Crassostrea</taxon>
    </lineage>
</organism>
<reference evidence="18" key="1">
    <citation type="submission" date="2025-08" db="UniProtKB">
        <authorList>
            <consortium name="RefSeq"/>
        </authorList>
    </citation>
    <scope>IDENTIFICATION</scope>
    <source>
        <tissue evidence="18">Whole sample</tissue>
    </source>
</reference>
<feature type="coiled-coil region" evidence="9">
    <location>
        <begin position="160"/>
        <end position="187"/>
    </location>
</feature>
<dbReference type="PROSITE" id="PS51294">
    <property type="entry name" value="HTH_MYB"/>
    <property type="match status" value="1"/>
</dbReference>
<dbReference type="InterPro" id="IPR017884">
    <property type="entry name" value="SANT_dom"/>
</dbReference>
<dbReference type="CDD" id="cd00167">
    <property type="entry name" value="SANT"/>
    <property type="match status" value="1"/>
</dbReference>
<dbReference type="PROSITE" id="PS50076">
    <property type="entry name" value="DNAJ_2"/>
    <property type="match status" value="1"/>
</dbReference>
<feature type="compositionally biased region" description="Polar residues" evidence="10">
    <location>
        <begin position="374"/>
        <end position="384"/>
    </location>
</feature>
<feature type="domain" description="SANT" evidence="15">
    <location>
        <begin position="438"/>
        <end position="493"/>
    </location>
</feature>
<comment type="subcellular location">
    <subcellularLocation>
        <location evidence="1">Cytoplasm</location>
        <location evidence="1">Cytosol</location>
    </subcellularLocation>
    <subcellularLocation>
        <location evidence="8">Endomembrane system</location>
        <topology evidence="8">Single-pass membrane protein</topology>
    </subcellularLocation>
</comment>
<evidence type="ECO:0000256" key="6">
    <source>
        <dbReference type="ARBA" id="ARBA00022989"/>
    </source>
</evidence>
<dbReference type="PROSITE" id="PS50090">
    <property type="entry name" value="MYB_LIKE"/>
    <property type="match status" value="2"/>
</dbReference>
<feature type="compositionally biased region" description="Polar residues" evidence="10">
    <location>
        <begin position="411"/>
        <end position="423"/>
    </location>
</feature>
<evidence type="ECO:0000259" key="15">
    <source>
        <dbReference type="PROSITE" id="PS51293"/>
    </source>
</evidence>
<evidence type="ECO:0000259" key="13">
    <source>
        <dbReference type="PROSITE" id="PS50076"/>
    </source>
</evidence>
<dbReference type="InterPro" id="IPR018253">
    <property type="entry name" value="DnaJ_domain_CS"/>
</dbReference>
<feature type="chain" id="PRO_5034226040" description="DnaJ homolog subfamily C member 2" evidence="12">
    <location>
        <begin position="19"/>
        <end position="504"/>
    </location>
</feature>
<dbReference type="InterPro" id="IPR017930">
    <property type="entry name" value="Myb_dom"/>
</dbReference>
<evidence type="ECO:0000259" key="14">
    <source>
        <dbReference type="PROSITE" id="PS50090"/>
    </source>
</evidence>
<evidence type="ECO:0000256" key="3">
    <source>
        <dbReference type="ARBA" id="ARBA00022692"/>
    </source>
</evidence>
<keyword evidence="9" id="KW-0175">Coiled coil</keyword>
<dbReference type="Pfam" id="PF23082">
    <property type="entry name" value="Myb_DNA-binding_2"/>
    <property type="match status" value="2"/>
</dbReference>
<dbReference type="PANTHER" id="PTHR44653:SF2">
    <property type="entry name" value="DNAJ HOMOLOG SUBFAMILY C MEMBER 1"/>
    <property type="match status" value="1"/>
</dbReference>
<feature type="domain" description="Myb-like" evidence="14">
    <location>
        <begin position="287"/>
        <end position="335"/>
    </location>
</feature>
<dbReference type="PROSITE" id="PS51293">
    <property type="entry name" value="SANT"/>
    <property type="match status" value="1"/>
</dbReference>
<feature type="region of interest" description="Disordered" evidence="10">
    <location>
        <begin position="374"/>
        <end position="395"/>
    </location>
</feature>
<evidence type="ECO:0000256" key="10">
    <source>
        <dbReference type="SAM" id="MobiDB-lite"/>
    </source>
</evidence>
<proteinExistence type="predicted"/>
<accession>A0A8B8BLQ1</accession>
<keyword evidence="5" id="KW-0156">Chromatin regulator</keyword>
<keyword evidence="6 11" id="KW-1133">Transmembrane helix</keyword>
<evidence type="ECO:0000313" key="18">
    <source>
        <dbReference type="RefSeq" id="XP_022303891.1"/>
    </source>
</evidence>
<feature type="domain" description="HTH myb-type" evidence="16">
    <location>
        <begin position="290"/>
        <end position="344"/>
    </location>
</feature>
<protein>
    <recommendedName>
        <fullName evidence="2">DnaJ homolog subfamily C member 2</fullName>
    </recommendedName>
</protein>
<dbReference type="InterPro" id="IPR052606">
    <property type="entry name" value="DnaJ_domain_protein"/>
</dbReference>
<dbReference type="InterPro" id="IPR009057">
    <property type="entry name" value="Homeodomain-like_sf"/>
</dbReference>
<evidence type="ECO:0000256" key="7">
    <source>
        <dbReference type="ARBA" id="ARBA00023136"/>
    </source>
</evidence>
<evidence type="ECO:0000256" key="8">
    <source>
        <dbReference type="ARBA" id="ARBA00037847"/>
    </source>
</evidence>
<dbReference type="InterPro" id="IPR001005">
    <property type="entry name" value="SANT/Myb"/>
</dbReference>
<dbReference type="Proteomes" id="UP000694844">
    <property type="component" value="Chromosome 9"/>
</dbReference>
<evidence type="ECO:0000256" key="1">
    <source>
        <dbReference type="ARBA" id="ARBA00004514"/>
    </source>
</evidence>
<dbReference type="KEGG" id="cvn:111111296"/>
<dbReference type="GO" id="GO:0012505">
    <property type="term" value="C:endomembrane system"/>
    <property type="evidence" value="ECO:0007669"/>
    <property type="project" value="UniProtKB-SubCell"/>
</dbReference>